<dbReference type="GO" id="GO:0005829">
    <property type="term" value="C:cytosol"/>
    <property type="evidence" value="ECO:0007669"/>
    <property type="project" value="TreeGrafter"/>
</dbReference>
<dbReference type="OrthoDB" id="189170at2"/>
<evidence type="ECO:0000313" key="3">
    <source>
        <dbReference type="EMBL" id="SDX36177.1"/>
    </source>
</evidence>
<dbReference type="InterPro" id="IPR010982">
    <property type="entry name" value="Lambda_DNA-bd_dom_sf"/>
</dbReference>
<dbReference type="STRING" id="564137.SAMN04488238_107229"/>
<evidence type="ECO:0000313" key="4">
    <source>
        <dbReference type="Proteomes" id="UP000198539"/>
    </source>
</evidence>
<dbReference type="RefSeq" id="WP_092890541.1">
    <property type="nucleotide sequence ID" value="NZ_CP061498.1"/>
</dbReference>
<dbReference type="SUPFAM" id="SSF51182">
    <property type="entry name" value="RmlC-like cupins"/>
    <property type="match status" value="1"/>
</dbReference>
<dbReference type="AlphaFoldDB" id="A0A1H3B2N1"/>
<dbReference type="PANTHER" id="PTHR46797:SF10">
    <property type="entry name" value="BLR1115 PROTEIN"/>
    <property type="match status" value="1"/>
</dbReference>
<dbReference type="GO" id="GO:0003677">
    <property type="term" value="F:DNA binding"/>
    <property type="evidence" value="ECO:0007669"/>
    <property type="project" value="UniProtKB-KW"/>
</dbReference>
<dbReference type="EMBL" id="FNOM01000007">
    <property type="protein sequence ID" value="SDX36177.1"/>
    <property type="molecule type" value="Genomic_DNA"/>
</dbReference>
<dbReference type="InterPro" id="IPR001387">
    <property type="entry name" value="Cro/C1-type_HTH"/>
</dbReference>
<dbReference type="CDD" id="cd00093">
    <property type="entry name" value="HTH_XRE"/>
    <property type="match status" value="1"/>
</dbReference>
<evidence type="ECO:0000256" key="1">
    <source>
        <dbReference type="ARBA" id="ARBA00023125"/>
    </source>
</evidence>
<feature type="domain" description="HTH cro/C1-type" evidence="2">
    <location>
        <begin position="16"/>
        <end position="70"/>
    </location>
</feature>
<dbReference type="PROSITE" id="PS50943">
    <property type="entry name" value="HTH_CROC1"/>
    <property type="match status" value="1"/>
</dbReference>
<dbReference type="SMART" id="SM00530">
    <property type="entry name" value="HTH_XRE"/>
    <property type="match status" value="1"/>
</dbReference>
<sequence length="186" mass="20463">MGLKHTSDSSKLAKHLRNLRETHDMTLAVLAERSGLSRATLSRIENADVSPTAETLGQLAAVYALPISQLLSPLEQGFQPVLRQGEQSVWRDPSHKFVRRSVSPSNGQLSVELIEGELGPEQLITYATPAIPGQEHHVYVLSGQMQITVEGNAHDLRQGDCLRYILFGETIFKTSDASCRYVIALS</sequence>
<dbReference type="CDD" id="cd02209">
    <property type="entry name" value="cupin_XRE_C"/>
    <property type="match status" value="1"/>
</dbReference>
<reference evidence="3 4" key="1">
    <citation type="submission" date="2016-10" db="EMBL/GenBank/DDBJ databases">
        <authorList>
            <person name="de Groot N.N."/>
        </authorList>
    </citation>
    <scope>NUCLEOTIDE SEQUENCE [LARGE SCALE GENOMIC DNA]</scope>
    <source>
        <strain evidence="3 4">CGMCC 1.8894</strain>
    </source>
</reference>
<dbReference type="Gene3D" id="2.60.120.10">
    <property type="entry name" value="Jelly Rolls"/>
    <property type="match status" value="1"/>
</dbReference>
<name>A0A1H3B2N1_9RHOB</name>
<dbReference type="Pfam" id="PF01381">
    <property type="entry name" value="HTH_3"/>
    <property type="match status" value="1"/>
</dbReference>
<gene>
    <name evidence="3" type="ORF">SAMN04488238_107229</name>
</gene>
<dbReference type="Gene3D" id="1.10.260.40">
    <property type="entry name" value="lambda repressor-like DNA-binding domains"/>
    <property type="match status" value="1"/>
</dbReference>
<dbReference type="PANTHER" id="PTHR46797">
    <property type="entry name" value="HTH-TYPE TRANSCRIPTIONAL REGULATOR"/>
    <property type="match status" value="1"/>
</dbReference>
<dbReference type="InterPro" id="IPR014710">
    <property type="entry name" value="RmlC-like_jellyroll"/>
</dbReference>
<dbReference type="GO" id="GO:0003700">
    <property type="term" value="F:DNA-binding transcription factor activity"/>
    <property type="evidence" value="ECO:0007669"/>
    <property type="project" value="TreeGrafter"/>
</dbReference>
<dbReference type="InterPro" id="IPR050807">
    <property type="entry name" value="TransReg_Diox_bact_type"/>
</dbReference>
<keyword evidence="4" id="KW-1185">Reference proteome</keyword>
<dbReference type="SUPFAM" id="SSF47413">
    <property type="entry name" value="lambda repressor-like DNA-binding domains"/>
    <property type="match status" value="1"/>
</dbReference>
<evidence type="ECO:0000259" key="2">
    <source>
        <dbReference type="PROSITE" id="PS50943"/>
    </source>
</evidence>
<dbReference type="InterPro" id="IPR011051">
    <property type="entry name" value="RmlC_Cupin_sf"/>
</dbReference>
<keyword evidence="1" id="KW-0238">DNA-binding</keyword>
<accession>A0A1H3B2N1</accession>
<organism evidence="3 4">
    <name type="scientific">Roseicitreum antarcticum</name>
    <dbReference type="NCBI Taxonomy" id="564137"/>
    <lineage>
        <taxon>Bacteria</taxon>
        <taxon>Pseudomonadati</taxon>
        <taxon>Pseudomonadota</taxon>
        <taxon>Alphaproteobacteria</taxon>
        <taxon>Rhodobacterales</taxon>
        <taxon>Paracoccaceae</taxon>
        <taxon>Roseicitreum</taxon>
    </lineage>
</organism>
<dbReference type="Proteomes" id="UP000198539">
    <property type="component" value="Unassembled WGS sequence"/>
</dbReference>
<protein>
    <submittedName>
        <fullName evidence="3">Helix-turn-helix domain-containing protein</fullName>
    </submittedName>
</protein>
<proteinExistence type="predicted"/>